<dbReference type="AlphaFoldDB" id="A0A0G0XHB7"/>
<reference evidence="2" key="1">
    <citation type="journal article" date="2015" name="Nature">
        <title>rRNA introns, odd ribosomes, and small enigmatic genomes across a large radiation of phyla.</title>
        <authorList>
            <person name="Brown C.T."/>
            <person name="Hug L.A."/>
            <person name="Thomas B.C."/>
            <person name="Sharon I."/>
            <person name="Castelle C.J."/>
            <person name="Singh A."/>
            <person name="Wilkins M.J."/>
            <person name="Williams K.H."/>
            <person name="Banfield J.F."/>
        </authorList>
    </citation>
    <scope>NUCLEOTIDE SEQUENCE [LARGE SCALE GENOMIC DNA]</scope>
</reference>
<sequence>MGFESGPKIFKKGTWESAPVEKKTDNLPEQNEDQRVMGFKIEGGKPKEIPLAEALKPRDTFEKQEEDQKVKRFVKTPEGLKEVPWGQPVETEKEKTQKEELETWENALEKAEKEKAA</sequence>
<protein>
    <submittedName>
        <fullName evidence="2">Uncharacterized protein</fullName>
    </submittedName>
</protein>
<evidence type="ECO:0000313" key="2">
    <source>
        <dbReference type="EMBL" id="KKS24290.1"/>
    </source>
</evidence>
<evidence type="ECO:0000313" key="3">
    <source>
        <dbReference type="Proteomes" id="UP000033856"/>
    </source>
</evidence>
<proteinExistence type="predicted"/>
<name>A0A0G0XHB7_9BACT</name>
<organism evidence="2 3">
    <name type="scientific">Candidatus Jorgensenbacteria bacterium GW2011_GWF2_41_8</name>
    <dbReference type="NCBI Taxonomy" id="1618667"/>
    <lineage>
        <taxon>Bacteria</taxon>
        <taxon>Candidatus Joergenseniibacteriota</taxon>
    </lineage>
</organism>
<comment type="caution">
    <text evidence="2">The sequence shown here is derived from an EMBL/GenBank/DDBJ whole genome shotgun (WGS) entry which is preliminary data.</text>
</comment>
<dbReference type="EMBL" id="LCCD01000027">
    <property type="protein sequence ID" value="KKS24290.1"/>
    <property type="molecule type" value="Genomic_DNA"/>
</dbReference>
<evidence type="ECO:0000256" key="1">
    <source>
        <dbReference type="SAM" id="MobiDB-lite"/>
    </source>
</evidence>
<accession>A0A0G0XHB7</accession>
<feature type="region of interest" description="Disordered" evidence="1">
    <location>
        <begin position="1"/>
        <end position="33"/>
    </location>
</feature>
<dbReference type="Proteomes" id="UP000033856">
    <property type="component" value="Unassembled WGS sequence"/>
</dbReference>
<gene>
    <name evidence="2" type="ORF">UU83_C0027G0002</name>
</gene>